<name>A0ABZ3F752_9HELI</name>
<feature type="transmembrane region" description="Helical" evidence="1">
    <location>
        <begin position="25"/>
        <end position="44"/>
    </location>
</feature>
<gene>
    <name evidence="2" type="ORF">V3I05_04750</name>
</gene>
<reference evidence="2 3" key="1">
    <citation type="submission" date="2024-02" db="EMBL/GenBank/DDBJ databases">
        <title>Genome and pathogenicity analysis of Helicobacter mastomyrinus isolated from mice.</title>
        <authorList>
            <person name="Zhu L."/>
        </authorList>
    </citation>
    <scope>NUCLEOTIDE SEQUENCE [LARGE SCALE GENOMIC DNA]</scope>
    <source>
        <strain evidence="2 3">Hm-17</strain>
    </source>
</reference>
<keyword evidence="3" id="KW-1185">Reference proteome</keyword>
<keyword evidence="1" id="KW-0472">Membrane</keyword>
<proteinExistence type="predicted"/>
<evidence type="ECO:0000313" key="3">
    <source>
        <dbReference type="Proteomes" id="UP001434737"/>
    </source>
</evidence>
<accession>A0ABZ3F752</accession>
<evidence type="ECO:0000313" key="2">
    <source>
        <dbReference type="EMBL" id="XAM18989.1"/>
    </source>
</evidence>
<keyword evidence="1" id="KW-1133">Transmembrane helix</keyword>
<keyword evidence="1" id="KW-0812">Transmembrane</keyword>
<sequence>MNLASLPPTPYEDKFQQSSKRGGFYIIYAILLIVSIGLASTFYLHQSYHRSYTHSTLHAKTQLQLYACSLKDMVILCLKKHDMPTCQIQEFTFPQGYHFRANLTHLDMQTILLDIHGSILHPSTTNILRISKRYIVLMP</sequence>
<dbReference type="RefSeq" id="WP_300450083.1">
    <property type="nucleotide sequence ID" value="NZ_CP145316.1"/>
</dbReference>
<evidence type="ECO:0000256" key="1">
    <source>
        <dbReference type="SAM" id="Phobius"/>
    </source>
</evidence>
<organism evidence="2 3">
    <name type="scientific">Helicobacter mastomyrinus</name>
    <dbReference type="NCBI Taxonomy" id="287948"/>
    <lineage>
        <taxon>Bacteria</taxon>
        <taxon>Pseudomonadati</taxon>
        <taxon>Campylobacterota</taxon>
        <taxon>Epsilonproteobacteria</taxon>
        <taxon>Campylobacterales</taxon>
        <taxon>Helicobacteraceae</taxon>
        <taxon>Helicobacter</taxon>
    </lineage>
</organism>
<protein>
    <submittedName>
        <fullName evidence="2">Uncharacterized protein</fullName>
    </submittedName>
</protein>
<dbReference type="EMBL" id="CP145316">
    <property type="protein sequence ID" value="XAM18989.1"/>
    <property type="molecule type" value="Genomic_DNA"/>
</dbReference>
<dbReference type="Proteomes" id="UP001434737">
    <property type="component" value="Chromosome"/>
</dbReference>